<dbReference type="EMBL" id="MHQM01000025">
    <property type="protein sequence ID" value="OHA03504.1"/>
    <property type="molecule type" value="Genomic_DNA"/>
</dbReference>
<dbReference type="Gene3D" id="1.10.1900.20">
    <property type="entry name" value="Ribosomal protein L20"/>
    <property type="match status" value="1"/>
</dbReference>
<dbReference type="FunFam" id="1.10.1900.20:FF:000001">
    <property type="entry name" value="50S ribosomal protein L20"/>
    <property type="match status" value="1"/>
</dbReference>
<dbReference type="HAMAP" id="MF_00382">
    <property type="entry name" value="Ribosomal_bL20"/>
    <property type="match status" value="1"/>
</dbReference>
<keyword evidence="5 6" id="KW-0694">RNA-binding</keyword>
<dbReference type="AlphaFoldDB" id="A0A1G2KWF2"/>
<name>A0A1G2KWF2_9BACT</name>
<dbReference type="GO" id="GO:0019843">
    <property type="term" value="F:rRNA binding"/>
    <property type="evidence" value="ECO:0007669"/>
    <property type="project" value="UniProtKB-UniRule"/>
</dbReference>
<dbReference type="Proteomes" id="UP000178510">
    <property type="component" value="Unassembled WGS sequence"/>
</dbReference>
<dbReference type="GO" id="GO:0005840">
    <property type="term" value="C:ribosome"/>
    <property type="evidence" value="ECO:0007669"/>
    <property type="project" value="UniProtKB-KW"/>
</dbReference>
<dbReference type="GO" id="GO:1990904">
    <property type="term" value="C:ribonucleoprotein complex"/>
    <property type="evidence" value="ECO:0007669"/>
    <property type="project" value="UniProtKB-KW"/>
</dbReference>
<dbReference type="NCBIfam" id="TIGR01032">
    <property type="entry name" value="rplT_bact"/>
    <property type="match status" value="1"/>
</dbReference>
<evidence type="ECO:0000256" key="6">
    <source>
        <dbReference type="RuleBase" id="RU000560"/>
    </source>
</evidence>
<proteinExistence type="inferred from homology"/>
<dbReference type="InterPro" id="IPR005813">
    <property type="entry name" value="Ribosomal_bL20"/>
</dbReference>
<comment type="similarity">
    <text evidence="1 5 6">Belongs to the bacterial ribosomal protein bL20 family.</text>
</comment>
<evidence type="ECO:0000313" key="7">
    <source>
        <dbReference type="EMBL" id="OHA03504.1"/>
    </source>
</evidence>
<protein>
    <recommendedName>
        <fullName evidence="4 5">Large ribosomal subunit protein bL20</fullName>
    </recommendedName>
</protein>
<reference evidence="7 8" key="1">
    <citation type="journal article" date="2016" name="Nat. Commun.">
        <title>Thousands of microbial genomes shed light on interconnected biogeochemical processes in an aquifer system.</title>
        <authorList>
            <person name="Anantharaman K."/>
            <person name="Brown C.T."/>
            <person name="Hug L.A."/>
            <person name="Sharon I."/>
            <person name="Castelle C.J."/>
            <person name="Probst A.J."/>
            <person name="Thomas B.C."/>
            <person name="Singh A."/>
            <person name="Wilkins M.J."/>
            <person name="Karaoz U."/>
            <person name="Brodie E.L."/>
            <person name="Williams K.H."/>
            <person name="Hubbard S.S."/>
            <person name="Banfield J.F."/>
        </authorList>
    </citation>
    <scope>NUCLEOTIDE SEQUENCE [LARGE SCALE GENOMIC DNA]</scope>
</reference>
<dbReference type="GO" id="GO:0006412">
    <property type="term" value="P:translation"/>
    <property type="evidence" value="ECO:0007669"/>
    <property type="project" value="InterPro"/>
</dbReference>
<dbReference type="PANTHER" id="PTHR10986">
    <property type="entry name" value="39S RIBOSOMAL PROTEIN L20"/>
    <property type="match status" value="1"/>
</dbReference>
<evidence type="ECO:0000256" key="5">
    <source>
        <dbReference type="HAMAP-Rule" id="MF_00382"/>
    </source>
</evidence>
<comment type="function">
    <text evidence="5 6">Binds directly to 23S ribosomal RNA and is necessary for the in vitro assembly process of the 50S ribosomal subunit. It is not involved in the protein synthesizing functions of that subunit.</text>
</comment>
<evidence type="ECO:0000256" key="3">
    <source>
        <dbReference type="ARBA" id="ARBA00023274"/>
    </source>
</evidence>
<sequence>MTRVKRGIIAHKRREKVLKAAKGFKWGRKSKERMAREALLHAWSHAYTGRKERKRSFRALWQTRIGSAAHVEGLSYSKLMGGLKKKGIALDRKVLSEIAAAHPEVFKKIAAEAK</sequence>
<dbReference type="GO" id="GO:0000027">
    <property type="term" value="P:ribosomal large subunit assembly"/>
    <property type="evidence" value="ECO:0007669"/>
    <property type="project" value="UniProtKB-UniRule"/>
</dbReference>
<gene>
    <name evidence="5" type="primary">rplT</name>
    <name evidence="7" type="ORF">A3J58_03270</name>
</gene>
<dbReference type="InterPro" id="IPR035566">
    <property type="entry name" value="Ribosomal_protein_bL20_C"/>
</dbReference>
<evidence type="ECO:0000256" key="4">
    <source>
        <dbReference type="ARBA" id="ARBA00035172"/>
    </source>
</evidence>
<organism evidence="7 8">
    <name type="scientific">Candidatus Sungbacteria bacterium RIFCSPHIGHO2_02_FULL_52_23</name>
    <dbReference type="NCBI Taxonomy" id="1802274"/>
    <lineage>
        <taxon>Bacteria</taxon>
        <taxon>Candidatus Sungiibacteriota</taxon>
    </lineage>
</organism>
<keyword evidence="2 5" id="KW-0689">Ribosomal protein</keyword>
<dbReference type="SUPFAM" id="SSF74731">
    <property type="entry name" value="Ribosomal protein L20"/>
    <property type="match status" value="1"/>
</dbReference>
<dbReference type="Gene3D" id="6.10.160.10">
    <property type="match status" value="1"/>
</dbReference>
<dbReference type="PRINTS" id="PR00062">
    <property type="entry name" value="RIBOSOMALL20"/>
</dbReference>
<dbReference type="GO" id="GO:0003735">
    <property type="term" value="F:structural constituent of ribosome"/>
    <property type="evidence" value="ECO:0007669"/>
    <property type="project" value="InterPro"/>
</dbReference>
<dbReference type="STRING" id="1802274.A3J58_03270"/>
<dbReference type="CDD" id="cd07026">
    <property type="entry name" value="Ribosomal_L20"/>
    <property type="match status" value="1"/>
</dbReference>
<accession>A0A1G2KWF2</accession>
<evidence type="ECO:0000256" key="1">
    <source>
        <dbReference type="ARBA" id="ARBA00007698"/>
    </source>
</evidence>
<evidence type="ECO:0000313" key="8">
    <source>
        <dbReference type="Proteomes" id="UP000178510"/>
    </source>
</evidence>
<evidence type="ECO:0000256" key="2">
    <source>
        <dbReference type="ARBA" id="ARBA00022980"/>
    </source>
</evidence>
<comment type="caution">
    <text evidence="7">The sequence shown here is derived from an EMBL/GenBank/DDBJ whole genome shotgun (WGS) entry which is preliminary data.</text>
</comment>
<keyword evidence="3 5" id="KW-0687">Ribonucleoprotein</keyword>
<dbReference type="Pfam" id="PF00453">
    <property type="entry name" value="Ribosomal_L20"/>
    <property type="match status" value="1"/>
</dbReference>
<keyword evidence="5 6" id="KW-0699">rRNA-binding</keyword>